<dbReference type="AlphaFoldDB" id="A0A238KRY3"/>
<keyword evidence="1 6" id="KW-0285">Flavoprotein</keyword>
<keyword evidence="4 6" id="KW-0520">NAD</keyword>
<evidence type="ECO:0000259" key="7">
    <source>
        <dbReference type="Pfam" id="PF02525"/>
    </source>
</evidence>
<dbReference type="HAMAP" id="MF_01216">
    <property type="entry name" value="Azoreductase_type1"/>
    <property type="match status" value="1"/>
</dbReference>
<dbReference type="GO" id="GO:0016655">
    <property type="term" value="F:oxidoreductase activity, acting on NAD(P)H, quinone or similar compound as acceptor"/>
    <property type="evidence" value="ECO:0007669"/>
    <property type="project" value="InterPro"/>
</dbReference>
<dbReference type="Pfam" id="PF02525">
    <property type="entry name" value="Flavodoxin_2"/>
    <property type="match status" value="1"/>
</dbReference>
<gene>
    <name evidence="6 8" type="primary">azoR</name>
    <name evidence="8" type="ORF">COL8621_02839</name>
</gene>
<reference evidence="9" key="1">
    <citation type="submission" date="2017-05" db="EMBL/GenBank/DDBJ databases">
        <authorList>
            <person name="Rodrigo-Torres L."/>
            <person name="Arahal R. D."/>
            <person name="Lucena T."/>
        </authorList>
    </citation>
    <scope>NUCLEOTIDE SEQUENCE [LARGE SCALE GENOMIC DNA]</scope>
    <source>
        <strain evidence="9">CECT 8621</strain>
    </source>
</reference>
<dbReference type="GO" id="GO:0010181">
    <property type="term" value="F:FMN binding"/>
    <property type="evidence" value="ECO:0007669"/>
    <property type="project" value="UniProtKB-UniRule"/>
</dbReference>
<dbReference type="InterPro" id="IPR003680">
    <property type="entry name" value="Flavodoxin_fold"/>
</dbReference>
<comment type="cofactor">
    <cofactor evidence="6">
        <name>FMN</name>
        <dbReference type="ChEBI" id="CHEBI:58210"/>
    </cofactor>
    <text evidence="6">Binds 1 FMN per subunit.</text>
</comment>
<dbReference type="SUPFAM" id="SSF52218">
    <property type="entry name" value="Flavoproteins"/>
    <property type="match status" value="1"/>
</dbReference>
<dbReference type="InterPro" id="IPR023048">
    <property type="entry name" value="NADH:quinone_OxRdtase_FMN_depd"/>
</dbReference>
<feature type="binding site" evidence="6">
    <location>
        <begin position="39"/>
        <end position="41"/>
    </location>
    <ligand>
        <name>FMN</name>
        <dbReference type="ChEBI" id="CHEBI:58210"/>
    </ligand>
</feature>
<dbReference type="EC" id="1.6.5.-" evidence="6"/>
<organism evidence="8 9">
    <name type="scientific">Actibacterium lipolyticum</name>
    <dbReference type="NCBI Taxonomy" id="1524263"/>
    <lineage>
        <taxon>Bacteria</taxon>
        <taxon>Pseudomonadati</taxon>
        <taxon>Pseudomonadota</taxon>
        <taxon>Alphaproteobacteria</taxon>
        <taxon>Rhodobacterales</taxon>
        <taxon>Roseobacteraceae</taxon>
        <taxon>Actibacterium</taxon>
    </lineage>
</organism>
<dbReference type="GO" id="GO:0016652">
    <property type="term" value="F:oxidoreductase activity, acting on NAD(P)H as acceptor"/>
    <property type="evidence" value="ECO:0007669"/>
    <property type="project" value="UniProtKB-UniRule"/>
</dbReference>
<evidence type="ECO:0000313" key="9">
    <source>
        <dbReference type="Proteomes" id="UP000202922"/>
    </source>
</evidence>
<evidence type="ECO:0000256" key="5">
    <source>
        <dbReference type="ARBA" id="ARBA00048542"/>
    </source>
</evidence>
<keyword evidence="2 6" id="KW-0288">FMN</keyword>
<keyword evidence="3 6" id="KW-0560">Oxidoreductase</keyword>
<dbReference type="EC" id="1.7.1.17" evidence="6"/>
<name>A0A238KRY3_9RHOB</name>
<dbReference type="InterPro" id="IPR029039">
    <property type="entry name" value="Flavoprotein-like_sf"/>
</dbReference>
<dbReference type="Gene3D" id="3.40.50.360">
    <property type="match status" value="1"/>
</dbReference>
<protein>
    <recommendedName>
        <fullName evidence="6">FMN dependent NADH:quinone oxidoreductase</fullName>
        <ecNumber evidence="6">1.6.5.-</ecNumber>
    </recommendedName>
    <alternativeName>
        <fullName evidence="6">Azo-dye reductase</fullName>
    </alternativeName>
    <alternativeName>
        <fullName evidence="6">FMN-dependent NADH-azo compound oxidoreductase</fullName>
    </alternativeName>
    <alternativeName>
        <fullName evidence="6">FMN-dependent NADH-azoreductase</fullName>
        <ecNumber evidence="6">1.7.1.17</ecNumber>
    </alternativeName>
</protein>
<accession>A0A238KRY3</accession>
<dbReference type="GO" id="GO:0009055">
    <property type="term" value="F:electron transfer activity"/>
    <property type="evidence" value="ECO:0007669"/>
    <property type="project" value="UniProtKB-UniRule"/>
</dbReference>
<comment type="subunit">
    <text evidence="6">Homodimer.</text>
</comment>
<evidence type="ECO:0000256" key="4">
    <source>
        <dbReference type="ARBA" id="ARBA00023027"/>
    </source>
</evidence>
<feature type="binding site" evidence="6">
    <location>
        <position position="33"/>
    </location>
    <ligand>
        <name>FMN</name>
        <dbReference type="ChEBI" id="CHEBI:58210"/>
    </ligand>
</feature>
<dbReference type="EMBL" id="FXYE01000002">
    <property type="protein sequence ID" value="SMX45589.1"/>
    <property type="molecule type" value="Genomic_DNA"/>
</dbReference>
<comment type="caution">
    <text evidence="6">Lacks conserved residue(s) required for the propagation of feature annotation.</text>
</comment>
<comment type="function">
    <text evidence="6">Quinone reductase that provides resistance to thiol-specific stress caused by electrophilic quinones.</text>
</comment>
<dbReference type="PANTHER" id="PTHR43741:SF4">
    <property type="entry name" value="FMN-DEPENDENT NADH:QUINONE OXIDOREDUCTASE"/>
    <property type="match status" value="1"/>
</dbReference>
<comment type="similarity">
    <text evidence="6">Belongs to the azoreductase type 1 family.</text>
</comment>
<evidence type="ECO:0000313" key="8">
    <source>
        <dbReference type="EMBL" id="SMX45589.1"/>
    </source>
</evidence>
<feature type="domain" description="Flavodoxin-like fold" evidence="7">
    <location>
        <begin position="26"/>
        <end position="215"/>
    </location>
</feature>
<evidence type="ECO:0000256" key="1">
    <source>
        <dbReference type="ARBA" id="ARBA00022630"/>
    </source>
</evidence>
<dbReference type="Proteomes" id="UP000202922">
    <property type="component" value="Unassembled WGS sequence"/>
</dbReference>
<dbReference type="PANTHER" id="PTHR43741">
    <property type="entry name" value="FMN-DEPENDENT NADH-AZOREDUCTASE 1"/>
    <property type="match status" value="1"/>
</dbReference>
<proteinExistence type="inferred from homology"/>
<comment type="catalytic activity">
    <reaction evidence="6">
        <text>2 a quinone + NADH + H(+) = 2 a 1,4-benzosemiquinone + NAD(+)</text>
        <dbReference type="Rhea" id="RHEA:65952"/>
        <dbReference type="ChEBI" id="CHEBI:15378"/>
        <dbReference type="ChEBI" id="CHEBI:57540"/>
        <dbReference type="ChEBI" id="CHEBI:57945"/>
        <dbReference type="ChEBI" id="CHEBI:132124"/>
        <dbReference type="ChEBI" id="CHEBI:134225"/>
    </reaction>
</comment>
<comment type="catalytic activity">
    <reaction evidence="5">
        <text>N,N-dimethyl-1,4-phenylenediamine + anthranilate + 2 NAD(+) = 2-(4-dimethylaminophenyl)diazenylbenzoate + 2 NADH + 2 H(+)</text>
        <dbReference type="Rhea" id="RHEA:55872"/>
        <dbReference type="ChEBI" id="CHEBI:15378"/>
        <dbReference type="ChEBI" id="CHEBI:15783"/>
        <dbReference type="ChEBI" id="CHEBI:16567"/>
        <dbReference type="ChEBI" id="CHEBI:57540"/>
        <dbReference type="ChEBI" id="CHEBI:57945"/>
        <dbReference type="ChEBI" id="CHEBI:71579"/>
        <dbReference type="EC" id="1.7.1.17"/>
    </reaction>
    <physiologicalReaction direction="right-to-left" evidence="5">
        <dbReference type="Rhea" id="RHEA:55874"/>
    </physiologicalReaction>
</comment>
<dbReference type="InterPro" id="IPR050104">
    <property type="entry name" value="FMN-dep_NADH:Q_OxRdtase_AzoR1"/>
</dbReference>
<evidence type="ECO:0000256" key="2">
    <source>
        <dbReference type="ARBA" id="ARBA00022643"/>
    </source>
</evidence>
<keyword evidence="9" id="KW-1185">Reference proteome</keyword>
<sequence length="222" mass="23870">MIVFMDAIAILEEKSLHRRSNPMSQSILRIDSSIKGGESVSRKLTDEIIERLTKADASATVVARDLSEITPPMINGAWLGSVFTPEADRSTEQSATAELSDTLIAEIKAADVLVIALPVYNFAVPAQLKAWIDQICRAGVTFNYSEDGPVGTMTGKRAIVAYASNGTRFGSEIDFASPYIKHMLGFIGITDVQFVASDHMAIDAEASMKAANDAIEGLKLTA</sequence>
<evidence type="ECO:0000256" key="3">
    <source>
        <dbReference type="ARBA" id="ARBA00023002"/>
    </source>
</evidence>
<comment type="function">
    <text evidence="6">Also exhibits azoreductase activity. Catalyzes the reductive cleavage of the azo bond in aromatic azo compounds to the corresponding amines.</text>
</comment>
<evidence type="ECO:0000256" key="6">
    <source>
        <dbReference type="HAMAP-Rule" id="MF_01216"/>
    </source>
</evidence>